<dbReference type="InterPro" id="IPR027806">
    <property type="entry name" value="HARBI1_dom"/>
</dbReference>
<dbReference type="EMBL" id="JTDY01001838">
    <property type="protein sequence ID" value="KOB72755.1"/>
    <property type="molecule type" value="Genomic_DNA"/>
</dbReference>
<keyword evidence="2" id="KW-0479">Metal-binding</keyword>
<accession>A0A0L7LBI2</accession>
<organism evidence="4 5">
    <name type="scientific">Operophtera brumata</name>
    <name type="common">Winter moth</name>
    <name type="synonym">Phalaena brumata</name>
    <dbReference type="NCBI Taxonomy" id="104452"/>
    <lineage>
        <taxon>Eukaryota</taxon>
        <taxon>Metazoa</taxon>
        <taxon>Ecdysozoa</taxon>
        <taxon>Arthropoda</taxon>
        <taxon>Hexapoda</taxon>
        <taxon>Insecta</taxon>
        <taxon>Pterygota</taxon>
        <taxon>Neoptera</taxon>
        <taxon>Endopterygota</taxon>
        <taxon>Lepidoptera</taxon>
        <taxon>Glossata</taxon>
        <taxon>Ditrysia</taxon>
        <taxon>Geometroidea</taxon>
        <taxon>Geometridae</taxon>
        <taxon>Larentiinae</taxon>
        <taxon>Operophtera</taxon>
    </lineage>
</organism>
<keyword evidence="5" id="KW-1185">Reference proteome</keyword>
<evidence type="ECO:0000313" key="4">
    <source>
        <dbReference type="EMBL" id="KOB72755.1"/>
    </source>
</evidence>
<evidence type="ECO:0000313" key="5">
    <source>
        <dbReference type="Proteomes" id="UP000037510"/>
    </source>
</evidence>
<gene>
    <name evidence="4" type="ORF">OBRU01_11777</name>
</gene>
<sequence>MNEVCASLLIVLKDEVKLPANEQEWLQKEADFHDIFPHYHPEGSIKRKFNTQLSKARIVVENVFGIMSAVFRVLRKPIALQPDRASNVTLLVDGQVVAGTWRNEQHEDTALRSLPAVARWGALLPTQVRDQFAQHFFTQ</sequence>
<name>A0A0L7LBI2_OPEBR</name>
<evidence type="ECO:0000256" key="2">
    <source>
        <dbReference type="ARBA" id="ARBA00022723"/>
    </source>
</evidence>
<protein>
    <recommendedName>
        <fullName evidence="3">DDE Tnp4 domain-containing protein</fullName>
    </recommendedName>
</protein>
<comment type="caution">
    <text evidence="4">The sequence shown here is derived from an EMBL/GenBank/DDBJ whole genome shotgun (WGS) entry which is preliminary data.</text>
</comment>
<evidence type="ECO:0000259" key="3">
    <source>
        <dbReference type="Pfam" id="PF13359"/>
    </source>
</evidence>
<proteinExistence type="predicted"/>
<feature type="domain" description="DDE Tnp4" evidence="3">
    <location>
        <begin position="42"/>
        <end position="88"/>
    </location>
</feature>
<evidence type="ECO:0000256" key="1">
    <source>
        <dbReference type="ARBA" id="ARBA00001968"/>
    </source>
</evidence>
<dbReference type="Proteomes" id="UP000037510">
    <property type="component" value="Unassembled WGS sequence"/>
</dbReference>
<reference evidence="4 5" key="1">
    <citation type="journal article" date="2015" name="Genome Biol. Evol.">
        <title>The genome of winter moth (Operophtera brumata) provides a genomic perspective on sexual dimorphism and phenology.</title>
        <authorList>
            <person name="Derks M.F."/>
            <person name="Smit S."/>
            <person name="Salis L."/>
            <person name="Schijlen E."/>
            <person name="Bossers A."/>
            <person name="Mateman C."/>
            <person name="Pijl A.S."/>
            <person name="de Ridder D."/>
            <person name="Groenen M.A."/>
            <person name="Visser M.E."/>
            <person name="Megens H.J."/>
        </authorList>
    </citation>
    <scope>NUCLEOTIDE SEQUENCE [LARGE SCALE GENOMIC DNA]</scope>
    <source>
        <strain evidence="4">WM2013NL</strain>
        <tissue evidence="4">Head and thorax</tissue>
    </source>
</reference>
<dbReference type="Pfam" id="PF13359">
    <property type="entry name" value="DDE_Tnp_4"/>
    <property type="match status" value="1"/>
</dbReference>
<comment type="cofactor">
    <cofactor evidence="1">
        <name>a divalent metal cation</name>
        <dbReference type="ChEBI" id="CHEBI:60240"/>
    </cofactor>
</comment>
<dbReference type="AlphaFoldDB" id="A0A0L7LBI2"/>
<dbReference type="GO" id="GO:0046872">
    <property type="term" value="F:metal ion binding"/>
    <property type="evidence" value="ECO:0007669"/>
    <property type="project" value="UniProtKB-KW"/>
</dbReference>